<evidence type="ECO:0000256" key="1">
    <source>
        <dbReference type="SAM" id="MobiDB-lite"/>
    </source>
</evidence>
<dbReference type="InterPro" id="IPR001584">
    <property type="entry name" value="Integrase_cat-core"/>
</dbReference>
<gene>
    <name evidence="3" type="ORF">PLXY2_LOCUS12756</name>
</gene>
<feature type="region of interest" description="Disordered" evidence="1">
    <location>
        <begin position="252"/>
        <end position="288"/>
    </location>
</feature>
<feature type="domain" description="Integrase catalytic" evidence="2">
    <location>
        <begin position="22"/>
        <end position="173"/>
    </location>
</feature>
<dbReference type="Gene3D" id="3.30.420.10">
    <property type="entry name" value="Ribonuclease H-like superfamily/Ribonuclease H"/>
    <property type="match status" value="1"/>
</dbReference>
<organism evidence="3 4">
    <name type="scientific">Plutella xylostella</name>
    <name type="common">Diamondback moth</name>
    <name type="synonym">Plutella maculipennis</name>
    <dbReference type="NCBI Taxonomy" id="51655"/>
    <lineage>
        <taxon>Eukaryota</taxon>
        <taxon>Metazoa</taxon>
        <taxon>Ecdysozoa</taxon>
        <taxon>Arthropoda</taxon>
        <taxon>Hexapoda</taxon>
        <taxon>Insecta</taxon>
        <taxon>Pterygota</taxon>
        <taxon>Neoptera</taxon>
        <taxon>Endopterygota</taxon>
        <taxon>Lepidoptera</taxon>
        <taxon>Glossata</taxon>
        <taxon>Ditrysia</taxon>
        <taxon>Yponomeutoidea</taxon>
        <taxon>Plutellidae</taxon>
        <taxon>Plutella</taxon>
    </lineage>
</organism>
<sequence length="310" mass="33898">MCSACRAVRDAPPRAPLHPWEFPLNPWQRVHADFGECGGKKYLIIVDAHSKWIEAIMMRSTDSRSTIAAFRSVFASQGLPSRLVTDNGPPFFSLEFKEFCVKNCIQHVTSAPYRPQGNGAAENAVKTIKKCLKRALHEGEDVATALSKFLLQYRNCPHATTGVAPAVALMGRRLRSRLDALRPDVAAAVQRAQRRQQQHAPGSPRPALLPGDTVLARDYSARGGEVDGREASRTNRTSFVQKVDKDADVTFEDASEGEGDTAAADHNSPVCGSNGKQVTSPPPHQLLPSDMSARALRALNRAQRINKNNN</sequence>
<accession>A0A8S4G6D5</accession>
<name>A0A8S4G6D5_PLUXY</name>
<keyword evidence="4" id="KW-1185">Reference proteome</keyword>
<evidence type="ECO:0000313" key="4">
    <source>
        <dbReference type="Proteomes" id="UP000653454"/>
    </source>
</evidence>
<dbReference type="PANTHER" id="PTHR37984">
    <property type="entry name" value="PROTEIN CBG26694"/>
    <property type="match status" value="1"/>
</dbReference>
<dbReference type="InterPro" id="IPR036397">
    <property type="entry name" value="RNaseH_sf"/>
</dbReference>
<dbReference type="SUPFAM" id="SSF53098">
    <property type="entry name" value="Ribonuclease H-like"/>
    <property type="match status" value="1"/>
</dbReference>
<dbReference type="InterPro" id="IPR012337">
    <property type="entry name" value="RNaseH-like_sf"/>
</dbReference>
<dbReference type="AlphaFoldDB" id="A0A8S4G6D5"/>
<feature type="compositionally biased region" description="Polar residues" evidence="1">
    <location>
        <begin position="270"/>
        <end position="279"/>
    </location>
</feature>
<dbReference type="PANTHER" id="PTHR37984:SF5">
    <property type="entry name" value="PROTEIN NYNRIN-LIKE"/>
    <property type="match status" value="1"/>
</dbReference>
<evidence type="ECO:0000259" key="2">
    <source>
        <dbReference type="PROSITE" id="PS50994"/>
    </source>
</evidence>
<comment type="caution">
    <text evidence="3">The sequence shown here is derived from an EMBL/GenBank/DDBJ whole genome shotgun (WGS) entry which is preliminary data.</text>
</comment>
<evidence type="ECO:0000313" key="3">
    <source>
        <dbReference type="EMBL" id="CAG9134518.1"/>
    </source>
</evidence>
<dbReference type="PROSITE" id="PS50994">
    <property type="entry name" value="INTEGRASE"/>
    <property type="match status" value="1"/>
</dbReference>
<protein>
    <submittedName>
        <fullName evidence="3">(diamondback moth) hypothetical protein</fullName>
    </submittedName>
</protein>
<feature type="region of interest" description="Disordered" evidence="1">
    <location>
        <begin position="190"/>
        <end position="212"/>
    </location>
</feature>
<dbReference type="InterPro" id="IPR050951">
    <property type="entry name" value="Retrovirus_Pol_polyprotein"/>
</dbReference>
<dbReference type="GO" id="GO:0015074">
    <property type="term" value="P:DNA integration"/>
    <property type="evidence" value="ECO:0007669"/>
    <property type="project" value="InterPro"/>
</dbReference>
<reference evidence="3" key="1">
    <citation type="submission" date="2020-11" db="EMBL/GenBank/DDBJ databases">
        <authorList>
            <person name="Whiteford S."/>
        </authorList>
    </citation>
    <scope>NUCLEOTIDE SEQUENCE</scope>
</reference>
<dbReference type="Pfam" id="PF00665">
    <property type="entry name" value="rve"/>
    <property type="match status" value="1"/>
</dbReference>
<dbReference type="Proteomes" id="UP000653454">
    <property type="component" value="Unassembled WGS sequence"/>
</dbReference>
<dbReference type="FunFam" id="3.30.420.10:FF:000063">
    <property type="entry name" value="Retrovirus-related Pol polyprotein from transposon 297-like Protein"/>
    <property type="match status" value="1"/>
</dbReference>
<proteinExistence type="predicted"/>
<dbReference type="EMBL" id="CAJHNJ030000079">
    <property type="protein sequence ID" value="CAG9134518.1"/>
    <property type="molecule type" value="Genomic_DNA"/>
</dbReference>
<dbReference type="GO" id="GO:0003676">
    <property type="term" value="F:nucleic acid binding"/>
    <property type="evidence" value="ECO:0007669"/>
    <property type="project" value="InterPro"/>
</dbReference>